<accession>A0A838XU54</accession>
<dbReference type="Pfam" id="PF00990">
    <property type="entry name" value="GGDEF"/>
    <property type="match status" value="1"/>
</dbReference>
<dbReference type="NCBIfam" id="TIGR00254">
    <property type="entry name" value="GGDEF"/>
    <property type="match status" value="1"/>
</dbReference>
<dbReference type="CDD" id="cd01949">
    <property type="entry name" value="GGDEF"/>
    <property type="match status" value="1"/>
</dbReference>
<dbReference type="SUPFAM" id="SSF55785">
    <property type="entry name" value="PYP-like sensor domain (PAS domain)"/>
    <property type="match status" value="2"/>
</dbReference>
<dbReference type="PROSITE" id="PS50883">
    <property type="entry name" value="EAL"/>
    <property type="match status" value="1"/>
</dbReference>
<dbReference type="InterPro" id="IPR000700">
    <property type="entry name" value="PAS-assoc_C"/>
</dbReference>
<proteinExistence type="predicted"/>
<dbReference type="InterPro" id="IPR043128">
    <property type="entry name" value="Rev_trsase/Diguanyl_cyclase"/>
</dbReference>
<dbReference type="Pfam" id="PF00563">
    <property type="entry name" value="EAL"/>
    <property type="match status" value="1"/>
</dbReference>
<dbReference type="EMBL" id="JACEON010000009">
    <property type="protein sequence ID" value="MBA4612168.1"/>
    <property type="molecule type" value="Genomic_DNA"/>
</dbReference>
<dbReference type="InterPro" id="IPR035965">
    <property type="entry name" value="PAS-like_dom_sf"/>
</dbReference>
<dbReference type="InterPro" id="IPR013656">
    <property type="entry name" value="PAS_4"/>
</dbReference>
<reference evidence="6 7" key="2">
    <citation type="submission" date="2020-08" db="EMBL/GenBank/DDBJ databases">
        <title>Stappia taiwanensis sp. nov., isolated from a coastal thermal spring.</title>
        <authorList>
            <person name="Kampfer P."/>
        </authorList>
    </citation>
    <scope>NUCLEOTIDE SEQUENCE [LARGE SCALE GENOMIC DNA]</scope>
    <source>
        <strain evidence="6 7">DSM 23284</strain>
    </source>
</reference>
<dbReference type="Gene3D" id="3.30.70.270">
    <property type="match status" value="1"/>
</dbReference>
<dbReference type="AlphaFoldDB" id="A0A838XU54"/>
<dbReference type="RefSeq" id="WP_181760370.1">
    <property type="nucleotide sequence ID" value="NZ_BMCR01000003.1"/>
</dbReference>
<dbReference type="PANTHER" id="PTHR44757">
    <property type="entry name" value="DIGUANYLATE CYCLASE DGCP"/>
    <property type="match status" value="1"/>
</dbReference>
<evidence type="ECO:0000259" key="4">
    <source>
        <dbReference type="PROSITE" id="PS50883"/>
    </source>
</evidence>
<dbReference type="Pfam" id="PF08448">
    <property type="entry name" value="PAS_4"/>
    <property type="match status" value="2"/>
</dbReference>
<keyword evidence="7" id="KW-1185">Reference proteome</keyword>
<dbReference type="SUPFAM" id="SSF141868">
    <property type="entry name" value="EAL domain-like"/>
    <property type="match status" value="1"/>
</dbReference>
<dbReference type="NCBIfam" id="TIGR00229">
    <property type="entry name" value="sensory_box"/>
    <property type="match status" value="2"/>
</dbReference>
<dbReference type="SMART" id="SM00267">
    <property type="entry name" value="GGDEF"/>
    <property type="match status" value="1"/>
</dbReference>
<feature type="domain" description="PAC" evidence="3">
    <location>
        <begin position="226"/>
        <end position="278"/>
    </location>
</feature>
<dbReference type="Gene3D" id="3.30.450.20">
    <property type="entry name" value="PAS domain"/>
    <property type="match status" value="2"/>
</dbReference>
<evidence type="ECO:0000313" key="6">
    <source>
        <dbReference type="EMBL" id="MBA4612168.1"/>
    </source>
</evidence>
<dbReference type="InterPro" id="IPR052155">
    <property type="entry name" value="Biofilm_reg_signaling"/>
</dbReference>
<feature type="domain" description="EAL" evidence="4">
    <location>
        <begin position="460"/>
        <end position="710"/>
    </location>
</feature>
<feature type="domain" description="PAS" evidence="2">
    <location>
        <begin position="32"/>
        <end position="102"/>
    </location>
</feature>
<dbReference type="SMART" id="SM00091">
    <property type="entry name" value="PAS"/>
    <property type="match status" value="1"/>
</dbReference>
<dbReference type="Proteomes" id="UP000559404">
    <property type="component" value="Unassembled WGS sequence"/>
</dbReference>
<evidence type="ECO:0000313" key="7">
    <source>
        <dbReference type="Proteomes" id="UP000559404"/>
    </source>
</evidence>
<dbReference type="PROSITE" id="PS50887">
    <property type="entry name" value="GGDEF"/>
    <property type="match status" value="1"/>
</dbReference>
<dbReference type="SUPFAM" id="SSF55073">
    <property type="entry name" value="Nucleotide cyclase"/>
    <property type="match status" value="1"/>
</dbReference>
<feature type="domain" description="GGDEF" evidence="5">
    <location>
        <begin position="310"/>
        <end position="449"/>
    </location>
</feature>
<gene>
    <name evidence="6" type="ORF">H1W37_10925</name>
</gene>
<dbReference type="PROSITE" id="PS50113">
    <property type="entry name" value="PAC"/>
    <property type="match status" value="1"/>
</dbReference>
<dbReference type="InterPro" id="IPR000160">
    <property type="entry name" value="GGDEF_dom"/>
</dbReference>
<organism evidence="6 7">
    <name type="scientific">Stappia taiwanensis</name>
    <dbReference type="NCBI Taxonomy" id="992267"/>
    <lineage>
        <taxon>Bacteria</taxon>
        <taxon>Pseudomonadati</taxon>
        <taxon>Pseudomonadota</taxon>
        <taxon>Alphaproteobacteria</taxon>
        <taxon>Hyphomicrobiales</taxon>
        <taxon>Stappiaceae</taxon>
        <taxon>Stappia</taxon>
    </lineage>
</organism>
<dbReference type="InterPro" id="IPR001633">
    <property type="entry name" value="EAL_dom"/>
</dbReference>
<reference evidence="6 7" key="1">
    <citation type="submission" date="2020-07" db="EMBL/GenBank/DDBJ databases">
        <authorList>
            <person name="Li M."/>
        </authorList>
    </citation>
    <scope>NUCLEOTIDE SEQUENCE [LARGE SCALE GENOMIC DNA]</scope>
    <source>
        <strain evidence="6 7">DSM 23284</strain>
    </source>
</reference>
<sequence length="735" mass="80604">MHEVGGGPLVQPFSADVAAEGPVPDWPLSIDRQTLRSAIIDLTRDGIFVCDRQYRIWEIDDAFVGVAGRTRAEILGHTVAEVLGQEVFELRKPSIDAAFAGRASQVRGNGLRPPTRGRVWEVYHQPVFSPGGRIECVLISVRDVTQYQQLDDRLTMYEEIVRQTSDRVSVIGLDYRYKLTNRANARFYKRKVSEIVGCHVRDLIGAERFESRAKANLDACFSGKSLEYEHALEQADDKVIYLHVRMEPYRERDGSISGAVVVLRDVTAASLLARKLRRQAREDALTGLANRYALLETLEGCLERVQSSGGSAALISIDLDGFKIINDRAGHSAGDALLCQIADMLRTFAEEEGISPARLGGDEFAVVLKRATRAAALDLGNRILANLVSMQFIWQGERYSVSASAGIAMIDHRKTQEGSISVFDVLNQADQACLFAKEVGGARAIVYRPDASEMVAQRVDIGNLQVIKQALEQDALQLYTMPIRPVAEGGRALLEVLLRFVDENGRVVAPAALISSAERHGLMPRIDRWVVTTALRHIDEVEAGVTLTLNLSGQSIGDPDFKDFLVATLDERPEVARRLAFEITETAAVRSMATAQSLIGALRARGCGIILDDFGSGLSSFVYLRQFQIDSLKIDGAIIGSVAEDEVQQTIVAGIVAVARKIGVEVIAEYVENARMLETLRRLGVTAVQGYHIGRPEPWVTGAGFQPPAPCEEGGRAEGDDEDENSLTRRPQAAR</sequence>
<dbReference type="CDD" id="cd01948">
    <property type="entry name" value="EAL"/>
    <property type="match status" value="1"/>
</dbReference>
<dbReference type="InterPro" id="IPR029787">
    <property type="entry name" value="Nucleotide_cyclase"/>
</dbReference>
<dbReference type="Gene3D" id="3.20.20.450">
    <property type="entry name" value="EAL domain"/>
    <property type="match status" value="1"/>
</dbReference>
<dbReference type="PROSITE" id="PS50112">
    <property type="entry name" value="PAS"/>
    <property type="match status" value="1"/>
</dbReference>
<evidence type="ECO:0000259" key="3">
    <source>
        <dbReference type="PROSITE" id="PS50113"/>
    </source>
</evidence>
<dbReference type="SMART" id="SM00052">
    <property type="entry name" value="EAL"/>
    <property type="match status" value="1"/>
</dbReference>
<evidence type="ECO:0000259" key="2">
    <source>
        <dbReference type="PROSITE" id="PS50112"/>
    </source>
</evidence>
<name>A0A838XU54_9HYPH</name>
<comment type="caution">
    <text evidence="6">The sequence shown here is derived from an EMBL/GenBank/DDBJ whole genome shotgun (WGS) entry which is preliminary data.</text>
</comment>
<evidence type="ECO:0000259" key="5">
    <source>
        <dbReference type="PROSITE" id="PS50887"/>
    </source>
</evidence>
<dbReference type="InterPro" id="IPR000014">
    <property type="entry name" value="PAS"/>
</dbReference>
<protein>
    <submittedName>
        <fullName evidence="6">EAL domain-containing protein</fullName>
    </submittedName>
</protein>
<dbReference type="PANTHER" id="PTHR44757:SF4">
    <property type="entry name" value="DIGUANYLATE CYCLASE DGCE-RELATED"/>
    <property type="match status" value="1"/>
</dbReference>
<feature type="region of interest" description="Disordered" evidence="1">
    <location>
        <begin position="699"/>
        <end position="735"/>
    </location>
</feature>
<dbReference type="InterPro" id="IPR035919">
    <property type="entry name" value="EAL_sf"/>
</dbReference>
<dbReference type="CDD" id="cd00130">
    <property type="entry name" value="PAS"/>
    <property type="match status" value="2"/>
</dbReference>
<evidence type="ECO:0000256" key="1">
    <source>
        <dbReference type="SAM" id="MobiDB-lite"/>
    </source>
</evidence>